<sequence length="395" mass="45111">MESIRTLHTQLILSAQYDSFKFPEVEESETLKWEIVQLITKGQFYKVFQLDQVHKVITNNRGHLSDDSISFNANMHTFVKSLLFSEQEQAEILLLIAIASLNLFIQSNYTGPTPPLSAYQSLFGDECRFSEDQIQLNAFKALSAYGQIAYQDTENPLYLLLSLHILELLSQVKRSLLLTDSASSSEEFVDAASVNVPLDQPIKAAVHWWRVRAIHLQMSLFQEFSGPHIAVSSSMFNQSLPQALSEGLEDTMQRDLSIVYHLERAKNCLESNLEHLVLEDLKEVQRLTQFEFVLTGCKAKRTKYQEMAKSSLIILAKSNYFSRRAVEAGNDVDQDTPESFELNSDLLLERPHFEQIGETEDLEDQIHKKQKTDVQEIDYATLLPLSLRQEYIPAA</sequence>
<keyword evidence="2" id="KW-0802">TPR repeat</keyword>
<accession>A0A9P8Q9V3</accession>
<organism evidence="3 4">
    <name type="scientific">Wickerhamomyces pijperi</name>
    <name type="common">Yeast</name>
    <name type="synonym">Pichia pijperi</name>
    <dbReference type="NCBI Taxonomy" id="599730"/>
    <lineage>
        <taxon>Eukaryota</taxon>
        <taxon>Fungi</taxon>
        <taxon>Dikarya</taxon>
        <taxon>Ascomycota</taxon>
        <taxon>Saccharomycotina</taxon>
        <taxon>Saccharomycetes</taxon>
        <taxon>Phaffomycetales</taxon>
        <taxon>Wickerhamomycetaceae</taxon>
        <taxon>Wickerhamomyces</taxon>
    </lineage>
</organism>
<dbReference type="InterPro" id="IPR044244">
    <property type="entry name" value="TTC27/Emw1"/>
</dbReference>
<keyword evidence="1" id="KW-0677">Repeat</keyword>
<dbReference type="PANTHER" id="PTHR16193:SF0">
    <property type="entry name" value="TETRATRICOPEPTIDE REPEAT PROTEIN 27"/>
    <property type="match status" value="1"/>
</dbReference>
<name>A0A9P8Q9V3_WICPI</name>
<feature type="non-terminal residue" evidence="3">
    <location>
        <position position="395"/>
    </location>
</feature>
<proteinExistence type="predicted"/>
<dbReference type="AlphaFoldDB" id="A0A9P8Q9V3"/>
<keyword evidence="4" id="KW-1185">Reference proteome</keyword>
<dbReference type="Proteomes" id="UP000774326">
    <property type="component" value="Unassembled WGS sequence"/>
</dbReference>
<gene>
    <name evidence="3" type="ORF">WICPIJ_001955</name>
</gene>
<reference evidence="3" key="2">
    <citation type="submission" date="2021-01" db="EMBL/GenBank/DDBJ databases">
        <authorList>
            <person name="Schikora-Tamarit M.A."/>
        </authorList>
    </citation>
    <scope>NUCLEOTIDE SEQUENCE</scope>
    <source>
        <strain evidence="3">CBS2887</strain>
    </source>
</reference>
<protein>
    <submittedName>
        <fullName evidence="3">Uncharacterized protein</fullName>
    </submittedName>
</protein>
<evidence type="ECO:0000256" key="1">
    <source>
        <dbReference type="ARBA" id="ARBA00022737"/>
    </source>
</evidence>
<dbReference type="EMBL" id="JAEUBG010001030">
    <property type="protein sequence ID" value="KAH3687062.1"/>
    <property type="molecule type" value="Genomic_DNA"/>
</dbReference>
<evidence type="ECO:0000313" key="4">
    <source>
        <dbReference type="Proteomes" id="UP000774326"/>
    </source>
</evidence>
<dbReference type="PANTHER" id="PTHR16193">
    <property type="entry name" value="TETRATRICOPEPTIDE REPEAT PROTEIN 27"/>
    <property type="match status" value="1"/>
</dbReference>
<evidence type="ECO:0000313" key="3">
    <source>
        <dbReference type="EMBL" id="KAH3687062.1"/>
    </source>
</evidence>
<comment type="caution">
    <text evidence="3">The sequence shown here is derived from an EMBL/GenBank/DDBJ whole genome shotgun (WGS) entry which is preliminary data.</text>
</comment>
<evidence type="ECO:0000256" key="2">
    <source>
        <dbReference type="ARBA" id="ARBA00022803"/>
    </source>
</evidence>
<dbReference type="OrthoDB" id="1936594at2759"/>
<reference evidence="3" key="1">
    <citation type="journal article" date="2021" name="Open Biol.">
        <title>Shared evolutionary footprints suggest mitochondrial oxidative damage underlies multiple complex I losses in fungi.</title>
        <authorList>
            <person name="Schikora-Tamarit M.A."/>
            <person name="Marcet-Houben M."/>
            <person name="Nosek J."/>
            <person name="Gabaldon T."/>
        </authorList>
    </citation>
    <scope>NUCLEOTIDE SEQUENCE</scope>
    <source>
        <strain evidence="3">CBS2887</strain>
    </source>
</reference>